<gene>
    <name evidence="1" type="ordered locus">Bcep1808_5446</name>
</gene>
<name>A4JQ37_BURVG</name>
<reference evidence="2" key="1">
    <citation type="submission" date="2007-03" db="EMBL/GenBank/DDBJ databases">
        <title>Complete sequence of chromosome 2 of Burkholderia vietnamiensis G4.</title>
        <authorList>
            <consortium name="US DOE Joint Genome Institute"/>
            <person name="Copeland A."/>
            <person name="Lucas S."/>
            <person name="Lapidus A."/>
            <person name="Barry K."/>
            <person name="Detter J.C."/>
            <person name="Glavina del Rio T."/>
            <person name="Hammon N."/>
            <person name="Israni S."/>
            <person name="Dalin E."/>
            <person name="Tice H."/>
            <person name="Pitluck S."/>
            <person name="Chain P."/>
            <person name="Malfatti S."/>
            <person name="Shin M."/>
            <person name="Vergez L."/>
            <person name="Schmutz J."/>
            <person name="Larimer F."/>
            <person name="Land M."/>
            <person name="Hauser L."/>
            <person name="Kyrpides N."/>
            <person name="Tiedje J."/>
            <person name="Richardson P."/>
        </authorList>
    </citation>
    <scope>NUCLEOTIDE SEQUENCE [LARGE SCALE GENOMIC DNA]</scope>
    <source>
        <strain evidence="2">G4 / LMG 22486</strain>
    </source>
</reference>
<protein>
    <recommendedName>
        <fullName evidence="3">DUF2158 domain-containing protein</fullName>
    </recommendedName>
</protein>
<sequence>MIGRRGAGNNEYIKIERAMTIRENHRSRFRVGDVVTLKTGGPRMTVTYAGPVVFDDADWLICQWFDDGGHFRQEMFHHETVAPEPRAISAGRARVRMQTFRFRSAA</sequence>
<dbReference type="InterPro" id="IPR019226">
    <property type="entry name" value="DUF2158"/>
</dbReference>
<dbReference type="EMBL" id="CP000615">
    <property type="protein sequence ID" value="ABO58390.1"/>
    <property type="molecule type" value="Genomic_DNA"/>
</dbReference>
<evidence type="ECO:0008006" key="3">
    <source>
        <dbReference type="Google" id="ProtNLM"/>
    </source>
</evidence>
<dbReference type="Proteomes" id="UP000002287">
    <property type="component" value="Chromosome 2"/>
</dbReference>
<dbReference type="KEGG" id="bvi:Bcep1808_5446"/>
<accession>A4JQ37</accession>
<dbReference type="eggNOG" id="COG5475">
    <property type="taxonomic scope" value="Bacteria"/>
</dbReference>
<evidence type="ECO:0000313" key="2">
    <source>
        <dbReference type="Proteomes" id="UP000002287"/>
    </source>
</evidence>
<dbReference type="Pfam" id="PF09926">
    <property type="entry name" value="DUF2158"/>
    <property type="match status" value="1"/>
</dbReference>
<organism evidence="1 2">
    <name type="scientific">Burkholderia vietnamiensis (strain G4 / LMG 22486)</name>
    <name type="common">Burkholderia cepacia (strain R1808)</name>
    <dbReference type="NCBI Taxonomy" id="269482"/>
    <lineage>
        <taxon>Bacteria</taxon>
        <taxon>Pseudomonadati</taxon>
        <taxon>Pseudomonadota</taxon>
        <taxon>Betaproteobacteria</taxon>
        <taxon>Burkholderiales</taxon>
        <taxon>Burkholderiaceae</taxon>
        <taxon>Burkholderia</taxon>
        <taxon>Burkholderia cepacia complex</taxon>
    </lineage>
</organism>
<evidence type="ECO:0000313" key="1">
    <source>
        <dbReference type="EMBL" id="ABO58390.1"/>
    </source>
</evidence>
<proteinExistence type="predicted"/>
<dbReference type="AlphaFoldDB" id="A4JQ37"/>
<dbReference type="HOGENOM" id="CLU_188198_0_0_4"/>